<feature type="transmembrane region" description="Helical" evidence="5">
    <location>
        <begin position="152"/>
        <end position="174"/>
    </location>
</feature>
<dbReference type="OrthoDB" id="114277at2"/>
<feature type="transmembrane region" description="Helical" evidence="5">
    <location>
        <begin position="35"/>
        <end position="58"/>
    </location>
</feature>
<comment type="caution">
    <text evidence="7">The sequence shown here is derived from an EMBL/GenBank/DDBJ whole genome shotgun (WGS) entry which is preliminary data.</text>
</comment>
<evidence type="ECO:0000256" key="2">
    <source>
        <dbReference type="ARBA" id="ARBA00022692"/>
    </source>
</evidence>
<keyword evidence="4 5" id="KW-0472">Membrane</keyword>
<dbReference type="PANTHER" id="PTHR31310">
    <property type="match status" value="1"/>
</dbReference>
<dbReference type="GO" id="GO:0016020">
    <property type="term" value="C:membrane"/>
    <property type="evidence" value="ECO:0007669"/>
    <property type="project" value="UniProtKB-SubCell"/>
</dbReference>
<dbReference type="InterPro" id="IPR026841">
    <property type="entry name" value="Aur1/Ipt1"/>
</dbReference>
<name>A0A4Q7YWI6_9BACT</name>
<feature type="transmembrane region" description="Helical" evidence="5">
    <location>
        <begin position="6"/>
        <end position="23"/>
    </location>
</feature>
<evidence type="ECO:0000313" key="7">
    <source>
        <dbReference type="EMBL" id="RZU42048.1"/>
    </source>
</evidence>
<dbReference type="SUPFAM" id="SSF48317">
    <property type="entry name" value="Acid phosphatase/Vanadium-dependent haloperoxidase"/>
    <property type="match status" value="1"/>
</dbReference>
<comment type="subcellular location">
    <subcellularLocation>
        <location evidence="1">Membrane</location>
        <topology evidence="1">Multi-pass membrane protein</topology>
    </subcellularLocation>
</comment>
<dbReference type="RefSeq" id="WP_130419861.1">
    <property type="nucleotide sequence ID" value="NZ_SHKW01000001.1"/>
</dbReference>
<evidence type="ECO:0000259" key="6">
    <source>
        <dbReference type="Pfam" id="PF14378"/>
    </source>
</evidence>
<dbReference type="Pfam" id="PF14378">
    <property type="entry name" value="PAP2_3"/>
    <property type="match status" value="1"/>
</dbReference>
<dbReference type="InterPro" id="IPR052185">
    <property type="entry name" value="IPC_Synthase-Related"/>
</dbReference>
<sequence length="280" mass="30804">MRTSEWIQIGFAVVFSIAAWATGFTSRPLPLRRRWIVTGLAAFAVVAVALVHLCASYLSPEQFLILLDGLTVTLFLVPYWQTGQFFLKPNPQIQDRLMAFDRWLLPGIAAKSGTERNSVGFILEMAYLSCYPLVPLALAAVYLAGLRAKVDGFWLVLLVSTYLCYAITPLVPAFPPRSVTGDQPAAKEPLKKANKGRLFNGWILHHGSIHAISFPSAHVASAFAIAFTLLYYAPWIGLIFLVIAILISLGAVVGRYHYALDVLLGAVTALIVFLASYKYL</sequence>
<gene>
    <name evidence="7" type="ORF">BDD14_3593</name>
</gene>
<dbReference type="PANTHER" id="PTHR31310:SF7">
    <property type="entry name" value="PA-PHOSPHATASE RELATED-FAMILY PROTEIN DDB_G0268928"/>
    <property type="match status" value="1"/>
</dbReference>
<feature type="transmembrane region" description="Helical" evidence="5">
    <location>
        <begin position="258"/>
        <end position="277"/>
    </location>
</feature>
<feature type="transmembrane region" description="Helical" evidence="5">
    <location>
        <begin position="64"/>
        <end position="80"/>
    </location>
</feature>
<reference evidence="7 8" key="1">
    <citation type="submission" date="2019-02" db="EMBL/GenBank/DDBJ databases">
        <title>Genomic Encyclopedia of Archaeal and Bacterial Type Strains, Phase II (KMG-II): from individual species to whole genera.</title>
        <authorList>
            <person name="Goeker M."/>
        </authorList>
    </citation>
    <scope>NUCLEOTIDE SEQUENCE [LARGE SCALE GENOMIC DNA]</scope>
    <source>
        <strain evidence="7 8">DSM 18101</strain>
    </source>
</reference>
<evidence type="ECO:0000256" key="1">
    <source>
        <dbReference type="ARBA" id="ARBA00004141"/>
    </source>
</evidence>
<keyword evidence="8" id="KW-1185">Reference proteome</keyword>
<keyword evidence="2 5" id="KW-0812">Transmembrane</keyword>
<evidence type="ECO:0000256" key="5">
    <source>
        <dbReference type="SAM" id="Phobius"/>
    </source>
</evidence>
<protein>
    <submittedName>
        <fullName evidence="7">PAP2 superfamily protein</fullName>
    </submittedName>
</protein>
<dbReference type="Proteomes" id="UP000292958">
    <property type="component" value="Unassembled WGS sequence"/>
</dbReference>
<dbReference type="Gene3D" id="1.20.144.10">
    <property type="entry name" value="Phosphatidic acid phosphatase type 2/haloperoxidase"/>
    <property type="match status" value="1"/>
</dbReference>
<accession>A0A4Q7YWI6</accession>
<organism evidence="7 8">
    <name type="scientific">Edaphobacter modestus</name>
    <dbReference type="NCBI Taxonomy" id="388466"/>
    <lineage>
        <taxon>Bacteria</taxon>
        <taxon>Pseudomonadati</taxon>
        <taxon>Acidobacteriota</taxon>
        <taxon>Terriglobia</taxon>
        <taxon>Terriglobales</taxon>
        <taxon>Acidobacteriaceae</taxon>
        <taxon>Edaphobacter</taxon>
    </lineage>
</organism>
<evidence type="ECO:0000256" key="4">
    <source>
        <dbReference type="ARBA" id="ARBA00023136"/>
    </source>
</evidence>
<dbReference type="AlphaFoldDB" id="A0A4Q7YWI6"/>
<evidence type="ECO:0000313" key="8">
    <source>
        <dbReference type="Proteomes" id="UP000292958"/>
    </source>
</evidence>
<dbReference type="InterPro" id="IPR036938">
    <property type="entry name" value="PAP2/HPO_sf"/>
</dbReference>
<feature type="transmembrane region" description="Helical" evidence="5">
    <location>
        <begin position="125"/>
        <end position="146"/>
    </location>
</feature>
<dbReference type="EMBL" id="SHKW01000001">
    <property type="protein sequence ID" value="RZU42048.1"/>
    <property type="molecule type" value="Genomic_DNA"/>
</dbReference>
<keyword evidence="3 5" id="KW-1133">Transmembrane helix</keyword>
<feature type="transmembrane region" description="Helical" evidence="5">
    <location>
        <begin position="232"/>
        <end position="251"/>
    </location>
</feature>
<feature type="domain" description="Inositolphosphotransferase Aur1/Ipt1" evidence="6">
    <location>
        <begin position="97"/>
        <end position="274"/>
    </location>
</feature>
<proteinExistence type="predicted"/>
<evidence type="ECO:0000256" key="3">
    <source>
        <dbReference type="ARBA" id="ARBA00022989"/>
    </source>
</evidence>